<name>A0A2G5ICM6_CERBT</name>
<reference evidence="1 2" key="1">
    <citation type="submission" date="2015-10" db="EMBL/GenBank/DDBJ databases">
        <title>The cercosporin biosynthetic gene cluster was horizontally transferred to several fungal lineages and shown to be expanded in Cercospora beticola based on microsynteny with recipient genomes.</title>
        <authorList>
            <person name="De Jonge R."/>
            <person name="Ebert M.K."/>
            <person name="Suttle J.C."/>
            <person name="Jurick Ii W.M."/>
            <person name="Secor G.A."/>
            <person name="Thomma B.P."/>
            <person name="Van De Peer Y."/>
            <person name="Bolton M.D."/>
        </authorList>
    </citation>
    <scope>NUCLEOTIDE SEQUENCE [LARGE SCALE GENOMIC DNA]</scope>
    <source>
        <strain evidence="1 2">09-40</strain>
    </source>
</reference>
<sequence>MLLPVRGRSIIRILHSRIELGGQPHHQKEDCRAPSSQRHCFQRREASSACLASEVEEPQQQKDLFSCSIWVTVFAGWVII</sequence>
<dbReference type="AlphaFoldDB" id="A0A2G5ICM6"/>
<evidence type="ECO:0000313" key="2">
    <source>
        <dbReference type="Proteomes" id="UP000230605"/>
    </source>
</evidence>
<evidence type="ECO:0000313" key="1">
    <source>
        <dbReference type="EMBL" id="PIB02568.1"/>
    </source>
</evidence>
<gene>
    <name evidence="1" type="ORF">CB0940_01832</name>
</gene>
<protein>
    <submittedName>
        <fullName evidence="1">Uncharacterized protein</fullName>
    </submittedName>
</protein>
<dbReference type="EMBL" id="LKMD01000100">
    <property type="protein sequence ID" value="PIB02568.1"/>
    <property type="molecule type" value="Genomic_DNA"/>
</dbReference>
<dbReference type="Proteomes" id="UP000230605">
    <property type="component" value="Chromosome 1"/>
</dbReference>
<accession>A0A2G5ICM6</accession>
<organism evidence="1 2">
    <name type="scientific">Cercospora beticola</name>
    <name type="common">Sugarbeet leaf spot fungus</name>
    <dbReference type="NCBI Taxonomy" id="122368"/>
    <lineage>
        <taxon>Eukaryota</taxon>
        <taxon>Fungi</taxon>
        <taxon>Dikarya</taxon>
        <taxon>Ascomycota</taxon>
        <taxon>Pezizomycotina</taxon>
        <taxon>Dothideomycetes</taxon>
        <taxon>Dothideomycetidae</taxon>
        <taxon>Mycosphaerellales</taxon>
        <taxon>Mycosphaerellaceae</taxon>
        <taxon>Cercospora</taxon>
    </lineage>
</organism>
<comment type="caution">
    <text evidence="1">The sequence shown here is derived from an EMBL/GenBank/DDBJ whole genome shotgun (WGS) entry which is preliminary data.</text>
</comment>
<proteinExistence type="predicted"/>